<dbReference type="InterPro" id="IPR011161">
    <property type="entry name" value="MHC_I-like_Ag-recog"/>
</dbReference>
<keyword evidence="2" id="KW-0391">Immunity</keyword>
<evidence type="ECO:0000313" key="13">
    <source>
        <dbReference type="EMBL" id="KAB0386339.1"/>
    </source>
</evidence>
<dbReference type="SUPFAM" id="SSF48726">
    <property type="entry name" value="Immunoglobulin"/>
    <property type="match status" value="1"/>
</dbReference>
<evidence type="ECO:0000256" key="6">
    <source>
        <dbReference type="ARBA" id="ARBA00023157"/>
    </source>
</evidence>
<dbReference type="GO" id="GO:0005615">
    <property type="term" value="C:extracellular space"/>
    <property type="evidence" value="ECO:0007669"/>
    <property type="project" value="TreeGrafter"/>
</dbReference>
<accession>A0A5J5N433</accession>
<protein>
    <recommendedName>
        <fullName evidence="12">MHC class I-like antigen recognition-like domain-containing protein</fullName>
    </recommendedName>
</protein>
<keyword evidence="7" id="KW-0325">Glycoprotein</keyword>
<evidence type="ECO:0000256" key="8">
    <source>
        <dbReference type="ARBA" id="ARBA00023319"/>
    </source>
</evidence>
<dbReference type="EMBL" id="VCEB01000001">
    <property type="protein sequence ID" value="KAB0386339.1"/>
    <property type="molecule type" value="Genomic_DNA"/>
</dbReference>
<feature type="domain" description="MHC class I-like antigen recognition-like" evidence="12">
    <location>
        <begin position="37"/>
        <end position="140"/>
    </location>
</feature>
<dbReference type="PANTHER" id="PTHR16675:SF130">
    <property type="entry name" value="T-CELL SURFACE GLYCOPROTEIN CD1B"/>
    <property type="match status" value="1"/>
</dbReference>
<comment type="subcellular location">
    <subcellularLocation>
        <location evidence="9">Endomembrane system</location>
        <topology evidence="9">Single-pass type I membrane protein</topology>
    </subcellularLocation>
</comment>
<dbReference type="Pfam" id="PF16497">
    <property type="entry name" value="MHC_I_3"/>
    <property type="match status" value="1"/>
</dbReference>
<dbReference type="InterPro" id="IPR050208">
    <property type="entry name" value="MHC_class-I_related"/>
</dbReference>
<keyword evidence="8" id="KW-0393">Immunoglobulin domain</keyword>
<dbReference type="Gene3D" id="2.60.40.10">
    <property type="entry name" value="Immunoglobulins"/>
    <property type="match status" value="1"/>
</dbReference>
<dbReference type="GO" id="GO:0071723">
    <property type="term" value="F:lipopeptide binding"/>
    <property type="evidence" value="ECO:0007669"/>
    <property type="project" value="TreeGrafter"/>
</dbReference>
<dbReference type="GO" id="GO:0030883">
    <property type="term" value="F:endogenous lipid antigen binding"/>
    <property type="evidence" value="ECO:0007669"/>
    <property type="project" value="TreeGrafter"/>
</dbReference>
<gene>
    <name evidence="13" type="ORF">FD755_001295</name>
</gene>
<keyword evidence="1 10" id="KW-0812">Transmembrane</keyword>
<keyword evidence="11" id="KW-0732">Signal</keyword>
<keyword evidence="14" id="KW-1185">Reference proteome</keyword>
<dbReference type="GO" id="GO:0001916">
    <property type="term" value="P:positive regulation of T cell mediated cytotoxicity"/>
    <property type="evidence" value="ECO:0007669"/>
    <property type="project" value="TreeGrafter"/>
</dbReference>
<dbReference type="AlphaFoldDB" id="A0A5J5N433"/>
<evidence type="ECO:0000256" key="7">
    <source>
        <dbReference type="ARBA" id="ARBA00023180"/>
    </source>
</evidence>
<evidence type="ECO:0000256" key="10">
    <source>
        <dbReference type="SAM" id="Phobius"/>
    </source>
</evidence>
<feature type="transmembrane region" description="Helical" evidence="10">
    <location>
        <begin position="207"/>
        <end position="229"/>
    </location>
</feature>
<sequence>MLLPLLLLVLIIPGGDNEGVFQEPTTFYLNQILTYAQSTWLEDLFRVYFIGFTQEVQDHISEFSLEYSFVIQVIESCGLHSGETTGSSLRGTLGGLDFVRLQNHSRVPAPDSGSRRQKFCALMTQYPGISSIIEKLMSEILKFEASLSSGPPPRPGFYPKPVWVTWVRDEQEEPGTQQGDIMPNADWTWYLDILFVFSQLPGCPTSIGLILVAIILPSLILLICLTLWFREQLFACFLNRSCQNIS</sequence>
<dbReference type="InterPro" id="IPR013783">
    <property type="entry name" value="Ig-like_fold"/>
</dbReference>
<organism evidence="13 14">
    <name type="scientific">Muntiacus reevesi</name>
    <name type="common">Reeves' muntjac</name>
    <name type="synonym">Cervus reevesi</name>
    <dbReference type="NCBI Taxonomy" id="9886"/>
    <lineage>
        <taxon>Eukaryota</taxon>
        <taxon>Metazoa</taxon>
        <taxon>Chordata</taxon>
        <taxon>Craniata</taxon>
        <taxon>Vertebrata</taxon>
        <taxon>Euteleostomi</taxon>
        <taxon>Mammalia</taxon>
        <taxon>Eutheria</taxon>
        <taxon>Laurasiatheria</taxon>
        <taxon>Artiodactyla</taxon>
        <taxon>Ruminantia</taxon>
        <taxon>Pecora</taxon>
        <taxon>Cervidae</taxon>
        <taxon>Muntiacinae</taxon>
        <taxon>Muntiacus</taxon>
    </lineage>
</organism>
<dbReference type="Gene3D" id="3.30.500.10">
    <property type="entry name" value="MHC class I-like antigen recognition-like"/>
    <property type="match status" value="1"/>
</dbReference>
<proteinExistence type="predicted"/>
<evidence type="ECO:0000256" key="3">
    <source>
        <dbReference type="ARBA" id="ARBA00022989"/>
    </source>
</evidence>
<feature type="signal peptide" evidence="11">
    <location>
        <begin position="1"/>
        <end position="17"/>
    </location>
</feature>
<dbReference type="InterPro" id="IPR036179">
    <property type="entry name" value="Ig-like_dom_sf"/>
</dbReference>
<dbReference type="GO" id="GO:0009897">
    <property type="term" value="C:external side of plasma membrane"/>
    <property type="evidence" value="ECO:0007669"/>
    <property type="project" value="TreeGrafter"/>
</dbReference>
<dbReference type="GO" id="GO:0048006">
    <property type="term" value="P:antigen processing and presentation, endogenous lipid antigen via MHC class Ib"/>
    <property type="evidence" value="ECO:0007669"/>
    <property type="project" value="TreeGrafter"/>
</dbReference>
<dbReference type="GO" id="GO:0048007">
    <property type="term" value="P:antigen processing and presentation, exogenous lipid antigen via MHC class Ib"/>
    <property type="evidence" value="ECO:0007669"/>
    <property type="project" value="TreeGrafter"/>
</dbReference>
<name>A0A5J5N433_MUNRE</name>
<feature type="chain" id="PRO_5023863838" description="MHC class I-like antigen recognition-like domain-containing protein" evidence="11">
    <location>
        <begin position="18"/>
        <end position="246"/>
    </location>
</feature>
<dbReference type="InterPro" id="IPR011162">
    <property type="entry name" value="MHC_I/II-like_Ag-recog"/>
</dbReference>
<dbReference type="GO" id="GO:0012505">
    <property type="term" value="C:endomembrane system"/>
    <property type="evidence" value="ECO:0007669"/>
    <property type="project" value="UniProtKB-SubCell"/>
</dbReference>
<keyword evidence="3 10" id="KW-1133">Transmembrane helix</keyword>
<dbReference type="GO" id="GO:0030884">
    <property type="term" value="F:exogenous lipid antigen binding"/>
    <property type="evidence" value="ECO:0007669"/>
    <property type="project" value="TreeGrafter"/>
</dbReference>
<evidence type="ECO:0000256" key="5">
    <source>
        <dbReference type="ARBA" id="ARBA00023136"/>
    </source>
</evidence>
<reference evidence="13 14" key="1">
    <citation type="submission" date="2019-06" db="EMBL/GenBank/DDBJ databases">
        <title>Discovery of a novel chromosome fission-fusion reversal in muntjac.</title>
        <authorList>
            <person name="Mudd A.B."/>
            <person name="Bredeson J.V."/>
            <person name="Baum R."/>
            <person name="Hockemeyer D."/>
            <person name="Rokhsar D.S."/>
        </authorList>
    </citation>
    <scope>NUCLEOTIDE SEQUENCE [LARGE SCALE GENOMIC DNA]</scope>
    <source>
        <strain evidence="13">UCam_UCB_Mr</strain>
        <tissue evidence="13">Fibroblast cell line</tissue>
    </source>
</reference>
<keyword evidence="4" id="KW-1064">Adaptive immunity</keyword>
<comment type="caution">
    <text evidence="13">The sequence shown here is derived from an EMBL/GenBank/DDBJ whole genome shotgun (WGS) entry which is preliminary data.</text>
</comment>
<evidence type="ECO:0000313" key="14">
    <source>
        <dbReference type="Proteomes" id="UP000326062"/>
    </source>
</evidence>
<dbReference type="InterPro" id="IPR037055">
    <property type="entry name" value="MHC_I-like_Ag-recog_sf"/>
</dbReference>
<dbReference type="Proteomes" id="UP000326062">
    <property type="component" value="Chromosome 1"/>
</dbReference>
<dbReference type="SUPFAM" id="SSF54452">
    <property type="entry name" value="MHC antigen-recognition domain"/>
    <property type="match status" value="1"/>
</dbReference>
<evidence type="ECO:0000256" key="9">
    <source>
        <dbReference type="ARBA" id="ARBA00046288"/>
    </source>
</evidence>
<evidence type="ECO:0000256" key="2">
    <source>
        <dbReference type="ARBA" id="ARBA00022859"/>
    </source>
</evidence>
<dbReference type="PANTHER" id="PTHR16675">
    <property type="entry name" value="MHC CLASS I-RELATED"/>
    <property type="match status" value="1"/>
</dbReference>
<evidence type="ECO:0000256" key="11">
    <source>
        <dbReference type="SAM" id="SignalP"/>
    </source>
</evidence>
<keyword evidence="6" id="KW-1015">Disulfide bond</keyword>
<dbReference type="GO" id="GO:0002250">
    <property type="term" value="P:adaptive immune response"/>
    <property type="evidence" value="ECO:0007669"/>
    <property type="project" value="UniProtKB-KW"/>
</dbReference>
<evidence type="ECO:0000256" key="4">
    <source>
        <dbReference type="ARBA" id="ARBA00023130"/>
    </source>
</evidence>
<keyword evidence="5 10" id="KW-0472">Membrane</keyword>
<evidence type="ECO:0000256" key="1">
    <source>
        <dbReference type="ARBA" id="ARBA00022692"/>
    </source>
</evidence>
<evidence type="ECO:0000259" key="12">
    <source>
        <dbReference type="Pfam" id="PF16497"/>
    </source>
</evidence>